<name>A0A0J8G1H0_CLOCY</name>
<reference evidence="1 2" key="1">
    <citation type="submission" date="2015-06" db="EMBL/GenBank/DDBJ databases">
        <title>Draft genome sequence of the purine-degrading Clostridium cylindrosporum HC-1 (DSM 605).</title>
        <authorList>
            <person name="Poehlein A."/>
            <person name="Schiel-Bengelsdorf B."/>
            <person name="Bengelsdorf F."/>
            <person name="Daniel R."/>
            <person name="Duerre P."/>
        </authorList>
    </citation>
    <scope>NUCLEOTIDE SEQUENCE [LARGE SCALE GENOMIC DNA]</scope>
    <source>
        <strain evidence="1 2">DSM 605</strain>
    </source>
</reference>
<proteinExistence type="predicted"/>
<sequence>MNEIQTLRWNTLKNIGVPFSVVKDKVRDIYNINIDEVNISDFLENISMKYSQIDIDQLLFHLEEYSFKKMFIFSVKDKVIEELCTDILKEEFMVRNRIKGLYDNEQLAGINEDMSCVYVSEKDKYFIIKMAQRKIVEEEEMLETGCIGYKQYEYYDFVKFVVDLNESLLFMFVNDFYSKACYGNSSAKAITNKKSAFYNLFLNGNQASLMKYGMEDALNKYVLDFFQNLVDENGEFKEFGEVENNISRKITIIETEDPIDTKNNLRSSERDSRHNKYRLQAINYALQNEEHCVKMIECIIGSRIIIFKSSGEIILQGPFLGMEVISNVCKEVFPRYKLPEYESEGSRENLI</sequence>
<dbReference type="OrthoDB" id="9831194at2"/>
<dbReference type="PATRIC" id="fig|1121307.3.peg.1226"/>
<keyword evidence="2" id="KW-1185">Reference proteome</keyword>
<evidence type="ECO:0000313" key="1">
    <source>
        <dbReference type="EMBL" id="KMT21606.1"/>
    </source>
</evidence>
<dbReference type="Proteomes" id="UP000036756">
    <property type="component" value="Unassembled WGS sequence"/>
</dbReference>
<comment type="caution">
    <text evidence="1">The sequence shown here is derived from an EMBL/GenBank/DDBJ whole genome shotgun (WGS) entry which is preliminary data.</text>
</comment>
<dbReference type="RefSeq" id="WP_048571028.1">
    <property type="nucleotide sequence ID" value="NZ_LFVU01000027.1"/>
</dbReference>
<evidence type="ECO:0000313" key="2">
    <source>
        <dbReference type="Proteomes" id="UP000036756"/>
    </source>
</evidence>
<accession>A0A0J8G1H0</accession>
<protein>
    <submittedName>
        <fullName evidence="1">Uncharacterized protein</fullName>
    </submittedName>
</protein>
<dbReference type="EMBL" id="LFVU01000027">
    <property type="protein sequence ID" value="KMT21606.1"/>
    <property type="molecule type" value="Genomic_DNA"/>
</dbReference>
<dbReference type="AlphaFoldDB" id="A0A0J8G1H0"/>
<dbReference type="STRING" id="1121307.CLCY_2c03680"/>
<organism evidence="1 2">
    <name type="scientific">Clostridium cylindrosporum DSM 605</name>
    <dbReference type="NCBI Taxonomy" id="1121307"/>
    <lineage>
        <taxon>Bacteria</taxon>
        <taxon>Bacillati</taxon>
        <taxon>Bacillota</taxon>
        <taxon>Clostridia</taxon>
        <taxon>Eubacteriales</taxon>
        <taxon>Clostridiaceae</taxon>
        <taxon>Clostridium</taxon>
    </lineage>
</organism>
<gene>
    <name evidence="1" type="ORF">CLCY_2c03680</name>
</gene>